<feature type="region of interest" description="Disordered" evidence="1">
    <location>
        <begin position="510"/>
        <end position="532"/>
    </location>
</feature>
<dbReference type="EMBL" id="CAUYUJ010014363">
    <property type="protein sequence ID" value="CAK0840247.1"/>
    <property type="molecule type" value="Genomic_DNA"/>
</dbReference>
<evidence type="ECO:0000256" key="1">
    <source>
        <dbReference type="SAM" id="MobiDB-lite"/>
    </source>
</evidence>
<keyword evidence="3" id="KW-1185">Reference proteome</keyword>
<dbReference type="SUPFAM" id="SSF56219">
    <property type="entry name" value="DNase I-like"/>
    <property type="match status" value="1"/>
</dbReference>
<evidence type="ECO:0000313" key="3">
    <source>
        <dbReference type="Proteomes" id="UP001189429"/>
    </source>
</evidence>
<dbReference type="InterPro" id="IPR036691">
    <property type="entry name" value="Endo/exonu/phosph_ase_sf"/>
</dbReference>
<proteinExistence type="predicted"/>
<dbReference type="Gene3D" id="3.60.10.10">
    <property type="entry name" value="Endonuclease/exonuclease/phosphatase"/>
    <property type="match status" value="1"/>
</dbReference>
<name>A0ABN9T5C8_9DINO</name>
<protein>
    <submittedName>
        <fullName evidence="2">Uncharacterized protein</fullName>
    </submittedName>
</protein>
<reference evidence="2" key="1">
    <citation type="submission" date="2023-10" db="EMBL/GenBank/DDBJ databases">
        <authorList>
            <person name="Chen Y."/>
            <person name="Shah S."/>
            <person name="Dougan E. K."/>
            <person name="Thang M."/>
            <person name="Chan C."/>
        </authorList>
    </citation>
    <scope>NUCLEOTIDE SEQUENCE [LARGE SCALE GENOMIC DNA]</scope>
</reference>
<feature type="region of interest" description="Disordered" evidence="1">
    <location>
        <begin position="431"/>
        <end position="454"/>
    </location>
</feature>
<dbReference type="Proteomes" id="UP001189429">
    <property type="component" value="Unassembled WGS sequence"/>
</dbReference>
<organism evidence="2 3">
    <name type="scientific">Prorocentrum cordatum</name>
    <dbReference type="NCBI Taxonomy" id="2364126"/>
    <lineage>
        <taxon>Eukaryota</taxon>
        <taxon>Sar</taxon>
        <taxon>Alveolata</taxon>
        <taxon>Dinophyceae</taxon>
        <taxon>Prorocentrales</taxon>
        <taxon>Prorocentraceae</taxon>
        <taxon>Prorocentrum</taxon>
    </lineage>
</organism>
<accession>A0ABN9T5C8</accession>
<sequence>MACLYDEDLHIIGIQEARTPWGARDAGQDDDARCANANSYHIISSGHMGFNYGCELHVLLSKPYGKSGKKELYFKTDNQFTAIEKDPRLLIVRVTAPGFNHVLAVAHAPHSKALETEKTTEQYQVSIIFFDASARTGNITSTAIGDQGFKQNEDPDGRRLHELLLPNHLAAANAFVSHGPEHYTWHSGKDPHRIDYVIIPKSYIDSIEGCSVLCGIDGGQDPETKDDHYPVKLQLAYQIVSSVTKGVQKLDDSKLADEECRAKFSQKLNAVQHPSWDTNLNEHLATVAEKITGAACECFRSHGRTPRKPYITKLRYTAKLIAKEALLPDPADVGFSADLSDYAKLVAASLALSTPSLAASAEATDAASTVDSAQHYFDALVQFLRTPKPILQKWITRERDAFLEMTAGEMGTAIDDHAPREEALRAGRLLDFGGRKPKKPPTPTIRTNDDGKPLTTKSEIADHALACYGKIEQAIATDADGVAADYNKRTCHEGPAPNIQNIIPKHQLTSQLAAAERGRRGGPDPLTDDMSRSDPEGMARLPHPVQVKIHFESAEPIAAKGGYSTYFHMGQGAMEQQKSYRGILFNNTIGKMHSSFLRSRAKGLLPELLEATQRGARPQMATDFITHTSLAFISDCQRRSRSCSITFLDLREAFHSVIREFCMQLPTSADELNDLIESIDIPGFLRPALKERLQQPAYNNQHIDDEHLCHMIADHHTSNWMTAKSAKDYQLPRTSTRPGVPYSDVAFNIHFAMIDQAAPAEEAHGQPTGGREIEACSDPLFSATPRDGSALRLCTAAFQHGLKPRPDKTKAILMHYGAGATKEKQQIAKGGAAYLELDGRSIKVQLVMQLIARGAIIAAGGVMGPEMCSRVNRALGAARPLEKQILRRKKLPKKAEVKYVHSVSTSSLTCNHLVWSDLTQKDLKHIAAKYMGPCRVAASMPKTNSPDQRIAEADAIARTGVPDFSPHQTAARLRYLPRLLNHAPAVRLQLLDGQRQRKGTGSRQLKKDFDFLRKYLPKERWPSQTQHDRDVINWARQEPKLLTNAVKAAVKAHIPHTRDQAQNAKIQKDIQMIPAAAPTDEFDHRDDTNNQKYVCYACGRVATRQGSSSTPSVAHRCRKSWHAWHLQTLEPLTEQQIAANFNAIAEATNTNKKQGRHPTFSYKPARPCDVTPLPLLETSPAAPKVFASLESSPRGPPVSSPAGPAERQGVVFITDRPRQATDLQQIMANSGITCISGLGYSLIAIHSDGQSPDPILEIRRVQRKILHGEVAAICAEFPRRTWCRQDTSDVLGIRASRRRTPEAPWGLPEKPDTLADEIFAASGVTREVLRMPFAAATARVPFVAAIAAESTCRQTPECQRMAEQTTANETSTQHYDLGATQILDNGTRDDPRNRLTTANAEEIDVAIADLLDCNIVARSDAHQLASKGGASVAKEFVEDQFGAHLRLTD</sequence>
<evidence type="ECO:0000313" key="2">
    <source>
        <dbReference type="EMBL" id="CAK0840247.1"/>
    </source>
</evidence>
<gene>
    <name evidence="2" type="ORF">PCOR1329_LOCUS35733</name>
</gene>
<feature type="region of interest" description="Disordered" evidence="1">
    <location>
        <begin position="1187"/>
        <end position="1207"/>
    </location>
</feature>
<comment type="caution">
    <text evidence="2">The sequence shown here is derived from an EMBL/GenBank/DDBJ whole genome shotgun (WGS) entry which is preliminary data.</text>
</comment>